<dbReference type="KEGG" id="mbac:BN1209_1400"/>
<dbReference type="CDD" id="cd06529">
    <property type="entry name" value="S24_LexA-like"/>
    <property type="match status" value="1"/>
</dbReference>
<dbReference type="HOGENOM" id="CLU_066192_0_0_4"/>
<dbReference type="GO" id="GO:0003677">
    <property type="term" value="F:DNA binding"/>
    <property type="evidence" value="ECO:0007669"/>
    <property type="project" value="InterPro"/>
</dbReference>
<dbReference type="GO" id="GO:0006281">
    <property type="term" value="P:DNA repair"/>
    <property type="evidence" value="ECO:0007669"/>
    <property type="project" value="UniProtKB-KW"/>
</dbReference>
<proteinExistence type="inferred from homology"/>
<dbReference type="Gene3D" id="2.10.109.10">
    <property type="entry name" value="Umud Fragment, subunit A"/>
    <property type="match status" value="1"/>
</dbReference>
<evidence type="ECO:0000256" key="3">
    <source>
        <dbReference type="ARBA" id="ARBA00022801"/>
    </source>
</evidence>
<reference evidence="10" key="1">
    <citation type="submission" date="2014-12" db="EMBL/GenBank/DDBJ databases">
        <authorList>
            <person name="Salcher M.M."/>
        </authorList>
    </citation>
    <scope>NUCLEOTIDE SEQUENCE [LARGE SCALE GENOMIC DNA]</scope>
    <source>
        <strain evidence="10">MMS-10A-171</strain>
    </source>
</reference>
<dbReference type="InterPro" id="IPR006197">
    <property type="entry name" value="Peptidase_S24_LexA"/>
</dbReference>
<evidence type="ECO:0000256" key="2">
    <source>
        <dbReference type="ARBA" id="ARBA00022763"/>
    </source>
</evidence>
<dbReference type="SUPFAM" id="SSF51306">
    <property type="entry name" value="LexA/Signal peptidase"/>
    <property type="match status" value="1"/>
</dbReference>
<keyword evidence="5" id="KW-0234">DNA repair</keyword>
<keyword evidence="2" id="KW-0227">DNA damage</keyword>
<sequence>MSPIDLIRSYKRKQHSNVEEIFVRVSNKSADIPLFNHKVSAGFPSPAADHVEVRLSADQYLVKNPTATYFVRVKGDSMINAGIFNGDVLVVDRSLDPSIGQIILAEIDGEFTVKYLGQNQLVPANPLYQSMRFDDADTVALIGVVTGSMRKFL</sequence>
<dbReference type="PANTHER" id="PTHR33516">
    <property type="entry name" value="LEXA REPRESSOR"/>
    <property type="match status" value="1"/>
</dbReference>
<accession>A0A0B7IZA0</accession>
<dbReference type="InterPro" id="IPR050077">
    <property type="entry name" value="LexA_repressor"/>
</dbReference>
<evidence type="ECO:0000259" key="8">
    <source>
        <dbReference type="Pfam" id="PF00717"/>
    </source>
</evidence>
<dbReference type="GO" id="GO:0006355">
    <property type="term" value="P:regulation of DNA-templated transcription"/>
    <property type="evidence" value="ECO:0007669"/>
    <property type="project" value="InterPro"/>
</dbReference>
<dbReference type="RefSeq" id="WP_082048425.1">
    <property type="nucleotide sequence ID" value="NZ_LN794158.1"/>
</dbReference>
<evidence type="ECO:0000313" key="9">
    <source>
        <dbReference type="EMBL" id="CEN56439.1"/>
    </source>
</evidence>
<name>A0A0B7IZA0_9PROT</name>
<dbReference type="OrthoDB" id="9802364at2"/>
<dbReference type="PRINTS" id="PR00726">
    <property type="entry name" value="LEXASERPTASE"/>
</dbReference>
<dbReference type="GO" id="GO:0009432">
    <property type="term" value="P:SOS response"/>
    <property type="evidence" value="ECO:0007669"/>
    <property type="project" value="UniProtKB-KW"/>
</dbReference>
<evidence type="ECO:0000256" key="6">
    <source>
        <dbReference type="ARBA" id="ARBA00023236"/>
    </source>
</evidence>
<dbReference type="GO" id="GO:0016787">
    <property type="term" value="F:hydrolase activity"/>
    <property type="evidence" value="ECO:0007669"/>
    <property type="project" value="UniProtKB-KW"/>
</dbReference>
<keyword evidence="4 7" id="KW-0068">Autocatalytic cleavage</keyword>
<dbReference type="InterPro" id="IPR015927">
    <property type="entry name" value="Peptidase_S24_S26A/B/C"/>
</dbReference>
<dbReference type="InterPro" id="IPR039418">
    <property type="entry name" value="LexA-like"/>
</dbReference>
<keyword evidence="3 7" id="KW-0378">Hydrolase</keyword>
<keyword evidence="10" id="KW-1185">Reference proteome</keyword>
<evidence type="ECO:0000313" key="10">
    <source>
        <dbReference type="Proteomes" id="UP000056322"/>
    </source>
</evidence>
<protein>
    <submittedName>
        <fullName evidence="9">Peptidase S24 and S26 domain protein</fullName>
    </submittedName>
</protein>
<comment type="similarity">
    <text evidence="1 7">Belongs to the peptidase S24 family.</text>
</comment>
<dbReference type="NCBIfam" id="NF007621">
    <property type="entry name" value="PRK10276.1"/>
    <property type="match status" value="1"/>
</dbReference>
<keyword evidence="6" id="KW-0742">SOS response</keyword>
<dbReference type="PANTHER" id="PTHR33516:SF2">
    <property type="entry name" value="LEXA REPRESSOR-RELATED"/>
    <property type="match status" value="1"/>
</dbReference>
<evidence type="ECO:0000256" key="1">
    <source>
        <dbReference type="ARBA" id="ARBA00007484"/>
    </source>
</evidence>
<evidence type="ECO:0000256" key="7">
    <source>
        <dbReference type="RuleBase" id="RU003991"/>
    </source>
</evidence>
<evidence type="ECO:0000256" key="5">
    <source>
        <dbReference type="ARBA" id="ARBA00023204"/>
    </source>
</evidence>
<dbReference type="EMBL" id="LN794158">
    <property type="protein sequence ID" value="CEN56439.1"/>
    <property type="molecule type" value="Genomic_DNA"/>
</dbReference>
<dbReference type="STRING" id="1581680.BN1209_1400"/>
<dbReference type="Proteomes" id="UP000056322">
    <property type="component" value="Chromosome 1"/>
</dbReference>
<gene>
    <name evidence="9" type="ORF">BN1209_1400</name>
</gene>
<feature type="domain" description="Peptidase S24/S26A/S26B/S26C" evidence="8">
    <location>
        <begin position="33"/>
        <end position="145"/>
    </location>
</feature>
<dbReference type="AlphaFoldDB" id="A0A0B7IZA0"/>
<dbReference type="InterPro" id="IPR036286">
    <property type="entry name" value="LexA/Signal_pep-like_sf"/>
</dbReference>
<dbReference type="Pfam" id="PF00717">
    <property type="entry name" value="Peptidase_S24"/>
    <property type="match status" value="1"/>
</dbReference>
<evidence type="ECO:0000256" key="4">
    <source>
        <dbReference type="ARBA" id="ARBA00022813"/>
    </source>
</evidence>
<organism evidence="9 10">
    <name type="scientific">Candidatus Methylopumilus turicensis</name>
    <dbReference type="NCBI Taxonomy" id="1581680"/>
    <lineage>
        <taxon>Bacteria</taxon>
        <taxon>Pseudomonadati</taxon>
        <taxon>Pseudomonadota</taxon>
        <taxon>Betaproteobacteria</taxon>
        <taxon>Nitrosomonadales</taxon>
        <taxon>Methylophilaceae</taxon>
        <taxon>Candidatus Methylopumilus</taxon>
    </lineage>
</organism>